<dbReference type="PROSITE" id="PS51125">
    <property type="entry name" value="NHL"/>
    <property type="match status" value="2"/>
</dbReference>
<evidence type="ECO:0000256" key="4">
    <source>
        <dbReference type="PROSITE-ProRule" id="PRU00504"/>
    </source>
</evidence>
<reference evidence="5" key="1">
    <citation type="submission" date="2021-02" db="EMBL/GenBank/DDBJ databases">
        <authorList>
            <person name="Nowell W R."/>
        </authorList>
    </citation>
    <scope>NUCLEOTIDE SEQUENCE</scope>
</reference>
<evidence type="ECO:0000313" key="5">
    <source>
        <dbReference type="EMBL" id="CAF1218232.1"/>
    </source>
</evidence>
<dbReference type="Proteomes" id="UP000663889">
    <property type="component" value="Unassembled WGS sequence"/>
</dbReference>
<evidence type="ECO:0000256" key="2">
    <source>
        <dbReference type="ARBA" id="ARBA00022737"/>
    </source>
</evidence>
<feature type="repeat" description="NHL" evidence="4">
    <location>
        <begin position="287"/>
        <end position="330"/>
    </location>
</feature>
<proteinExistence type="predicted"/>
<dbReference type="InterPro" id="IPR011042">
    <property type="entry name" value="6-blade_b-propeller_TolB-like"/>
</dbReference>
<dbReference type="Pfam" id="PF01436">
    <property type="entry name" value="NHL"/>
    <property type="match status" value="3"/>
</dbReference>
<dbReference type="Gene3D" id="2.120.10.30">
    <property type="entry name" value="TolB, C-terminal domain"/>
    <property type="match status" value="2"/>
</dbReference>
<dbReference type="PANTHER" id="PTHR10680">
    <property type="entry name" value="PEPTIDYL-GLYCINE ALPHA-AMIDATING MONOOXYGENASE"/>
    <property type="match status" value="1"/>
</dbReference>
<dbReference type="AlphaFoldDB" id="A0A814XI34"/>
<accession>A0A814XI34</accession>
<dbReference type="Gene3D" id="2.40.10.500">
    <property type="match status" value="1"/>
</dbReference>
<protein>
    <recommendedName>
        <fullName evidence="7">NHL repeat containing protein</fullName>
    </recommendedName>
</protein>
<dbReference type="CDD" id="cd05819">
    <property type="entry name" value="NHL"/>
    <property type="match status" value="1"/>
</dbReference>
<keyword evidence="2" id="KW-0677">Repeat</keyword>
<dbReference type="InterPro" id="IPR001258">
    <property type="entry name" value="NHL_repeat"/>
</dbReference>
<comment type="caution">
    <text evidence="5">The sequence shown here is derived from an EMBL/GenBank/DDBJ whole genome shotgun (WGS) entry which is preliminary data.</text>
</comment>
<feature type="repeat" description="NHL" evidence="4">
    <location>
        <begin position="117"/>
        <end position="160"/>
    </location>
</feature>
<evidence type="ECO:0008006" key="7">
    <source>
        <dbReference type="Google" id="ProtNLM"/>
    </source>
</evidence>
<organism evidence="5 6">
    <name type="scientific">Rotaria sordida</name>
    <dbReference type="NCBI Taxonomy" id="392033"/>
    <lineage>
        <taxon>Eukaryota</taxon>
        <taxon>Metazoa</taxon>
        <taxon>Spiralia</taxon>
        <taxon>Gnathifera</taxon>
        <taxon>Rotifera</taxon>
        <taxon>Eurotatoria</taxon>
        <taxon>Bdelloidea</taxon>
        <taxon>Philodinida</taxon>
        <taxon>Philodinidae</taxon>
        <taxon>Rotaria</taxon>
    </lineage>
</organism>
<sequence>MEAVFYLLCAHMNVLTGIMGTGNNQLTNPFGIARDPSLGTLYIADQSNHRVMSYLAGASSGTVAAGDNGQGINNTQLNYPVGVYFDSSSNSLIIANTGANNIVRWVIGASSWTLVAGSIFGLSGNTTALLNYPVGVILDFMGNVYVADRNNHRIQFFLAGQSTGTKIAGQTKAVFYVLYAHMSVLTGIMGTGNNQLTNPFGIARDPSLGTLYIADQSNHRVMSFLAGASSGTVAAGDNGQGINNTQLNYPVGVYFDSSSNSLIIANTGANNIVRWMIGASSWTVVAGSIFGLSGNTTTLLNYPVGVILDFMGNVYVADRNNHRIQFFLAGQSTGTTIAGQTSISGNNPTLLNNPYSMVLDAQLNLYVADTYNHRVQKFMHC</sequence>
<evidence type="ECO:0000256" key="1">
    <source>
        <dbReference type="ARBA" id="ARBA00022729"/>
    </source>
</evidence>
<dbReference type="SUPFAM" id="SSF101898">
    <property type="entry name" value="NHL repeat"/>
    <property type="match status" value="1"/>
</dbReference>
<keyword evidence="3" id="KW-0325">Glycoprotein</keyword>
<evidence type="ECO:0000256" key="3">
    <source>
        <dbReference type="ARBA" id="ARBA00023180"/>
    </source>
</evidence>
<keyword evidence="1" id="KW-0732">Signal</keyword>
<dbReference type="EMBL" id="CAJNOU010001534">
    <property type="protein sequence ID" value="CAF1218232.1"/>
    <property type="molecule type" value="Genomic_DNA"/>
</dbReference>
<gene>
    <name evidence="5" type="ORF">SEV965_LOCUS22039</name>
</gene>
<name>A0A814XI34_9BILA</name>
<evidence type="ECO:0000313" key="6">
    <source>
        <dbReference type="Proteomes" id="UP000663889"/>
    </source>
</evidence>